<organism evidence="2">
    <name type="scientific">Fagus sylvatica</name>
    <name type="common">Beechnut</name>
    <dbReference type="NCBI Taxonomy" id="28930"/>
    <lineage>
        <taxon>Eukaryota</taxon>
        <taxon>Viridiplantae</taxon>
        <taxon>Streptophyta</taxon>
        <taxon>Embryophyta</taxon>
        <taxon>Tracheophyta</taxon>
        <taxon>Spermatophyta</taxon>
        <taxon>Magnoliopsida</taxon>
        <taxon>eudicotyledons</taxon>
        <taxon>Gunneridae</taxon>
        <taxon>Pentapetalae</taxon>
        <taxon>rosids</taxon>
        <taxon>fabids</taxon>
        <taxon>Fagales</taxon>
        <taxon>Fagaceae</taxon>
        <taxon>Fagus</taxon>
    </lineage>
</organism>
<reference evidence="2" key="1">
    <citation type="submission" date="2018-02" db="EMBL/GenBank/DDBJ databases">
        <authorList>
            <person name="Cohen D.B."/>
            <person name="Kent A.D."/>
        </authorList>
    </citation>
    <scope>NUCLEOTIDE SEQUENCE</scope>
</reference>
<evidence type="ECO:0000256" key="1">
    <source>
        <dbReference type="SAM" id="MobiDB-lite"/>
    </source>
</evidence>
<protein>
    <submittedName>
        <fullName evidence="2">Uncharacterized protein</fullName>
    </submittedName>
</protein>
<sequence>MGFCSMLISGDLGHFLPEEDDKFLERVRAAVEEEERQAIAAADTDAAKDAIATAEESRKALQKNNKGSTSVTVKESEQGLEGQGISGAYDSVANLPLEFYHYYHGSNTDIGTLIEVRRTWDAYIRPGGSHIPGHWVQPPPPADEIWASYLLRPK</sequence>
<dbReference type="PANTHER" id="PTHR48190">
    <property type="entry name" value="PROGRAMMED CELL DEATH PROTEIN 7"/>
    <property type="match status" value="1"/>
</dbReference>
<feature type="compositionally biased region" description="Polar residues" evidence="1">
    <location>
        <begin position="62"/>
        <end position="73"/>
    </location>
</feature>
<proteinExistence type="predicted"/>
<dbReference type="PANTHER" id="PTHR48190:SF2">
    <property type="entry name" value="PROGRAMMED CELL DEATH PROTEIN 7"/>
    <property type="match status" value="1"/>
</dbReference>
<dbReference type="AlphaFoldDB" id="A0A2N9GM50"/>
<dbReference type="InterPro" id="IPR052831">
    <property type="entry name" value="Apoptosis_promoter"/>
</dbReference>
<dbReference type="GO" id="GO:0005689">
    <property type="term" value="C:U12-type spliceosomal complex"/>
    <property type="evidence" value="ECO:0007669"/>
    <property type="project" value="TreeGrafter"/>
</dbReference>
<dbReference type="Pfam" id="PF16021">
    <property type="entry name" value="PDCD7"/>
    <property type="match status" value="1"/>
</dbReference>
<dbReference type="EMBL" id="OIVN01002092">
    <property type="protein sequence ID" value="SPD00480.1"/>
    <property type="molecule type" value="Genomic_DNA"/>
</dbReference>
<accession>A0A2N9GM50</accession>
<name>A0A2N9GM50_FAGSY</name>
<gene>
    <name evidence="2" type="ORF">FSB_LOCUS28362</name>
</gene>
<dbReference type="InterPro" id="IPR031974">
    <property type="entry name" value="PDCD7"/>
</dbReference>
<feature type="region of interest" description="Disordered" evidence="1">
    <location>
        <begin position="58"/>
        <end position="85"/>
    </location>
</feature>
<evidence type="ECO:0000313" key="2">
    <source>
        <dbReference type="EMBL" id="SPD00480.1"/>
    </source>
</evidence>